<dbReference type="EMBL" id="DVHA01000248">
    <property type="protein sequence ID" value="HIR61442.1"/>
    <property type="molecule type" value="Genomic_DNA"/>
</dbReference>
<name>A0A9D1DYQ9_9FIRM</name>
<reference evidence="1" key="1">
    <citation type="submission" date="2020-10" db="EMBL/GenBank/DDBJ databases">
        <authorList>
            <person name="Gilroy R."/>
        </authorList>
    </citation>
    <scope>NUCLEOTIDE SEQUENCE</scope>
    <source>
        <strain evidence="1">CHK189-12415</strain>
    </source>
</reference>
<dbReference type="Pfam" id="PF13646">
    <property type="entry name" value="HEAT_2"/>
    <property type="match status" value="1"/>
</dbReference>
<proteinExistence type="predicted"/>
<evidence type="ECO:0000313" key="1">
    <source>
        <dbReference type="EMBL" id="HIR61442.1"/>
    </source>
</evidence>
<sequence>MFGFHPDKLVKEGKFEKLEGEVAKLDAEKCKQVAEACASSNEDGAYNVLVSILDKEDRECKMAAIKALGNQGRSSASTHLMHLMDASGTDAEMKKAIETALEQIHSHHES</sequence>
<accession>A0A9D1DYQ9</accession>
<dbReference type="Proteomes" id="UP000824241">
    <property type="component" value="Unassembled WGS sequence"/>
</dbReference>
<gene>
    <name evidence="1" type="ORF">IAB37_07720</name>
</gene>
<organism evidence="1 2">
    <name type="scientific">Candidatus Faecivivens stercoravium</name>
    <dbReference type="NCBI Taxonomy" id="2840803"/>
    <lineage>
        <taxon>Bacteria</taxon>
        <taxon>Bacillati</taxon>
        <taxon>Bacillota</taxon>
        <taxon>Clostridia</taxon>
        <taxon>Eubacteriales</taxon>
        <taxon>Oscillospiraceae</taxon>
        <taxon>Oscillospiraceae incertae sedis</taxon>
        <taxon>Candidatus Faecivivens</taxon>
    </lineage>
</organism>
<comment type="caution">
    <text evidence="1">The sequence shown here is derived from an EMBL/GenBank/DDBJ whole genome shotgun (WGS) entry which is preliminary data.</text>
</comment>
<dbReference type="SUPFAM" id="SSF48431">
    <property type="entry name" value="Lipovitellin-phosvitin complex, superhelical domain"/>
    <property type="match status" value="1"/>
</dbReference>
<dbReference type="Gene3D" id="1.25.10.10">
    <property type="entry name" value="Leucine-rich Repeat Variant"/>
    <property type="match status" value="1"/>
</dbReference>
<protein>
    <submittedName>
        <fullName evidence="1">HEAT repeat domain-containing protein</fullName>
    </submittedName>
</protein>
<evidence type="ECO:0000313" key="2">
    <source>
        <dbReference type="Proteomes" id="UP000824241"/>
    </source>
</evidence>
<reference evidence="1" key="2">
    <citation type="journal article" date="2021" name="PeerJ">
        <title>Extensive microbial diversity within the chicken gut microbiome revealed by metagenomics and culture.</title>
        <authorList>
            <person name="Gilroy R."/>
            <person name="Ravi A."/>
            <person name="Getino M."/>
            <person name="Pursley I."/>
            <person name="Horton D.L."/>
            <person name="Alikhan N.F."/>
            <person name="Baker D."/>
            <person name="Gharbi K."/>
            <person name="Hall N."/>
            <person name="Watson M."/>
            <person name="Adriaenssens E.M."/>
            <person name="Foster-Nyarko E."/>
            <person name="Jarju S."/>
            <person name="Secka A."/>
            <person name="Antonio M."/>
            <person name="Oren A."/>
            <person name="Chaudhuri R.R."/>
            <person name="La Ragione R."/>
            <person name="Hildebrand F."/>
            <person name="Pallen M.J."/>
        </authorList>
    </citation>
    <scope>NUCLEOTIDE SEQUENCE</scope>
    <source>
        <strain evidence="1">CHK189-12415</strain>
    </source>
</reference>
<dbReference type="AlphaFoldDB" id="A0A9D1DYQ9"/>
<dbReference type="InterPro" id="IPR011989">
    <property type="entry name" value="ARM-like"/>
</dbReference>
<dbReference type="InterPro" id="IPR011030">
    <property type="entry name" value="Lipovitellin_superhlx_dom"/>
</dbReference>